<evidence type="ECO:0000256" key="1">
    <source>
        <dbReference type="SAM" id="Phobius"/>
    </source>
</evidence>
<organism evidence="3 4">
    <name type="scientific">Calorimonas adulescens</name>
    <dbReference type="NCBI Taxonomy" id="2606906"/>
    <lineage>
        <taxon>Bacteria</taxon>
        <taxon>Bacillati</taxon>
        <taxon>Bacillota</taxon>
        <taxon>Clostridia</taxon>
        <taxon>Thermoanaerobacterales</taxon>
        <taxon>Thermoanaerobacteraceae</taxon>
        <taxon>Calorimonas</taxon>
    </lineage>
</organism>
<keyword evidence="1" id="KW-0472">Membrane</keyword>
<dbReference type="InterPro" id="IPR011330">
    <property type="entry name" value="Glyco_hydro/deAcase_b/a-brl"/>
</dbReference>
<dbReference type="Proteomes" id="UP000322976">
    <property type="component" value="Unassembled WGS sequence"/>
</dbReference>
<dbReference type="EMBL" id="VTPS01000011">
    <property type="protein sequence ID" value="TZE81748.1"/>
    <property type="molecule type" value="Genomic_DNA"/>
</dbReference>
<reference evidence="3 4" key="1">
    <citation type="submission" date="2019-08" db="EMBL/GenBank/DDBJ databases">
        <title>Calorimonas adulescens gen. nov., sp. nov., an anaerobic thermophilic bacterium from Sakhalin hot spring.</title>
        <authorList>
            <person name="Khomyakova M.A."/>
            <person name="Merkel A.Y."/>
            <person name="Novikov A."/>
            <person name="Bonch-Osmolovskaya E.A."/>
            <person name="Slobodkin A.I."/>
        </authorList>
    </citation>
    <scope>NUCLEOTIDE SEQUENCE [LARGE SCALE GENOMIC DNA]</scope>
    <source>
        <strain evidence="3 4">A05MB</strain>
    </source>
</reference>
<dbReference type="NCBIfam" id="TIGR02764">
    <property type="entry name" value="spore_ybaN_pdaB"/>
    <property type="match status" value="1"/>
</dbReference>
<feature type="transmembrane region" description="Helical" evidence="1">
    <location>
        <begin position="12"/>
        <end position="32"/>
    </location>
</feature>
<sequence>MRIIYIEWGKLIKVCIVFVLVGVSLIYYNGLYTGIISVFAPQREIPIYCVDTPQKKVAITFDASWGAENTAKILDILDHYNAKATFFLVGIWVDDHPDMVKEIARRKHEIGNHSTSHPHMNSLSESEIEKELTITTEKIKALTGKDVKIFRPPFGEYNNRVVLTAKRLGYYVIQWDVDSLDWKGLSADAMADRILPKVKEGSIVLFHNDGEHTPEVLPTVLNELKERGYSFVTVSELIYKDNYYIDHRGMQHLQSNNLQ</sequence>
<keyword evidence="4" id="KW-1185">Reference proteome</keyword>
<evidence type="ECO:0000313" key="4">
    <source>
        <dbReference type="Proteomes" id="UP000322976"/>
    </source>
</evidence>
<dbReference type="AlphaFoldDB" id="A0A5D8QES4"/>
<evidence type="ECO:0000259" key="2">
    <source>
        <dbReference type="PROSITE" id="PS51677"/>
    </source>
</evidence>
<dbReference type="Gene3D" id="3.20.20.370">
    <property type="entry name" value="Glycoside hydrolase/deacetylase"/>
    <property type="match status" value="1"/>
</dbReference>
<dbReference type="PANTHER" id="PTHR10587:SF128">
    <property type="entry name" value="POLYSACCHARIDE DEACETYLASE PDAB-RELATED"/>
    <property type="match status" value="1"/>
</dbReference>
<dbReference type="CDD" id="cd10917">
    <property type="entry name" value="CE4_NodB_like_6s_7s"/>
    <property type="match status" value="1"/>
</dbReference>
<dbReference type="InterPro" id="IPR014132">
    <property type="entry name" value="PdaB-like"/>
</dbReference>
<comment type="caution">
    <text evidence="3">The sequence shown here is derived from an EMBL/GenBank/DDBJ whole genome shotgun (WGS) entry which is preliminary data.</text>
</comment>
<dbReference type="PROSITE" id="PS51677">
    <property type="entry name" value="NODB"/>
    <property type="match status" value="1"/>
</dbReference>
<dbReference type="PANTHER" id="PTHR10587">
    <property type="entry name" value="GLYCOSYL TRANSFERASE-RELATED"/>
    <property type="match status" value="1"/>
</dbReference>
<dbReference type="GO" id="GO:0005975">
    <property type="term" value="P:carbohydrate metabolic process"/>
    <property type="evidence" value="ECO:0007669"/>
    <property type="project" value="InterPro"/>
</dbReference>
<dbReference type="SUPFAM" id="SSF88713">
    <property type="entry name" value="Glycoside hydrolase/deacetylase"/>
    <property type="match status" value="1"/>
</dbReference>
<dbReference type="Pfam" id="PF01522">
    <property type="entry name" value="Polysacc_deac_1"/>
    <property type="match status" value="1"/>
</dbReference>
<feature type="domain" description="NodB homology" evidence="2">
    <location>
        <begin position="55"/>
        <end position="232"/>
    </location>
</feature>
<dbReference type="InterPro" id="IPR050248">
    <property type="entry name" value="Polysacc_deacetylase_ArnD"/>
</dbReference>
<dbReference type="InterPro" id="IPR002509">
    <property type="entry name" value="NODB_dom"/>
</dbReference>
<dbReference type="RefSeq" id="WP_149545512.1">
    <property type="nucleotide sequence ID" value="NZ_VTPS01000011.1"/>
</dbReference>
<dbReference type="GO" id="GO:0016020">
    <property type="term" value="C:membrane"/>
    <property type="evidence" value="ECO:0007669"/>
    <property type="project" value="TreeGrafter"/>
</dbReference>
<protein>
    <submittedName>
        <fullName evidence="3">Polysaccharide deacetylase family sporulation protein PdaB</fullName>
    </submittedName>
</protein>
<accession>A0A5D8QES4</accession>
<keyword evidence="1" id="KW-0812">Transmembrane</keyword>
<evidence type="ECO:0000313" key="3">
    <source>
        <dbReference type="EMBL" id="TZE81748.1"/>
    </source>
</evidence>
<gene>
    <name evidence="3" type="primary">pdaB</name>
    <name evidence="3" type="ORF">FWJ32_08445</name>
</gene>
<dbReference type="GO" id="GO:0016810">
    <property type="term" value="F:hydrolase activity, acting on carbon-nitrogen (but not peptide) bonds"/>
    <property type="evidence" value="ECO:0007669"/>
    <property type="project" value="InterPro"/>
</dbReference>
<name>A0A5D8QES4_9THEO</name>
<keyword evidence="1" id="KW-1133">Transmembrane helix</keyword>
<proteinExistence type="predicted"/>